<comment type="caution">
    <text evidence="3">The sequence shown here is derived from an EMBL/GenBank/DDBJ whole genome shotgun (WGS) entry which is preliminary data.</text>
</comment>
<evidence type="ECO:0000256" key="1">
    <source>
        <dbReference type="SAM" id="Coils"/>
    </source>
</evidence>
<proteinExistence type="predicted"/>
<sequence>MASSSRPATQNMASSSRGLLTLFPELNESTREITGVVASEPQPNTSGFAPLNFPMRSVEQKMAVQTDIEANQYTLKSCVETMTAVTNLSHRLQSRTNEVQQLNSQLALLQRMYKDARAEIHWSGNSRCRFSCSNPLILMKIGFLEKMEIHNRGMSSSNNYSSGAETLDLRYEALKCERGVRVAIRVTKSDKPSKGRLYRYPDAAKFRRMPLQFTEDLDILFSDSAATGEWAYTPSSGVMPHTDETVEEFHTPHDAEFLNDADLKVVRPSELNKKRPLNTDGSSTKSKRKKKFTGAALLTKTLDRIVNVVESSLATLTQTSLRYPSIAKCWAKLESIPGVSPDDELYVWVARLFL</sequence>
<evidence type="ECO:0000313" key="3">
    <source>
        <dbReference type="EMBL" id="THG20776.1"/>
    </source>
</evidence>
<dbReference type="EMBL" id="SDRB02001731">
    <property type="protein sequence ID" value="THG20776.1"/>
    <property type="molecule type" value="Genomic_DNA"/>
</dbReference>
<gene>
    <name evidence="3" type="ORF">TEA_003850</name>
</gene>
<keyword evidence="4" id="KW-1185">Reference proteome</keyword>
<dbReference type="AlphaFoldDB" id="A0A4S4EWK7"/>
<protein>
    <submittedName>
        <fullName evidence="3">Uncharacterized protein</fullName>
    </submittedName>
</protein>
<evidence type="ECO:0000256" key="2">
    <source>
        <dbReference type="SAM" id="MobiDB-lite"/>
    </source>
</evidence>
<dbReference type="Proteomes" id="UP000306102">
    <property type="component" value="Unassembled WGS sequence"/>
</dbReference>
<feature type="region of interest" description="Disordered" evidence="2">
    <location>
        <begin position="269"/>
        <end position="288"/>
    </location>
</feature>
<feature type="coiled-coil region" evidence="1">
    <location>
        <begin position="85"/>
        <end position="119"/>
    </location>
</feature>
<organism evidence="3 4">
    <name type="scientific">Camellia sinensis var. sinensis</name>
    <name type="common">China tea</name>
    <dbReference type="NCBI Taxonomy" id="542762"/>
    <lineage>
        <taxon>Eukaryota</taxon>
        <taxon>Viridiplantae</taxon>
        <taxon>Streptophyta</taxon>
        <taxon>Embryophyta</taxon>
        <taxon>Tracheophyta</taxon>
        <taxon>Spermatophyta</taxon>
        <taxon>Magnoliopsida</taxon>
        <taxon>eudicotyledons</taxon>
        <taxon>Gunneridae</taxon>
        <taxon>Pentapetalae</taxon>
        <taxon>asterids</taxon>
        <taxon>Ericales</taxon>
        <taxon>Theaceae</taxon>
        <taxon>Camellia</taxon>
    </lineage>
</organism>
<name>A0A4S4EWK7_CAMSN</name>
<keyword evidence="1" id="KW-0175">Coiled coil</keyword>
<accession>A0A4S4EWK7</accession>
<reference evidence="3 4" key="1">
    <citation type="journal article" date="2018" name="Proc. Natl. Acad. Sci. U.S.A.">
        <title>Draft genome sequence of Camellia sinensis var. sinensis provides insights into the evolution of the tea genome and tea quality.</title>
        <authorList>
            <person name="Wei C."/>
            <person name="Yang H."/>
            <person name="Wang S."/>
            <person name="Zhao J."/>
            <person name="Liu C."/>
            <person name="Gao L."/>
            <person name="Xia E."/>
            <person name="Lu Y."/>
            <person name="Tai Y."/>
            <person name="She G."/>
            <person name="Sun J."/>
            <person name="Cao H."/>
            <person name="Tong W."/>
            <person name="Gao Q."/>
            <person name="Li Y."/>
            <person name="Deng W."/>
            <person name="Jiang X."/>
            <person name="Wang W."/>
            <person name="Chen Q."/>
            <person name="Zhang S."/>
            <person name="Li H."/>
            <person name="Wu J."/>
            <person name="Wang P."/>
            <person name="Li P."/>
            <person name="Shi C."/>
            <person name="Zheng F."/>
            <person name="Jian J."/>
            <person name="Huang B."/>
            <person name="Shan D."/>
            <person name="Shi M."/>
            <person name="Fang C."/>
            <person name="Yue Y."/>
            <person name="Li F."/>
            <person name="Li D."/>
            <person name="Wei S."/>
            <person name="Han B."/>
            <person name="Jiang C."/>
            <person name="Yin Y."/>
            <person name="Xia T."/>
            <person name="Zhang Z."/>
            <person name="Bennetzen J.L."/>
            <person name="Zhao S."/>
            <person name="Wan X."/>
        </authorList>
    </citation>
    <scope>NUCLEOTIDE SEQUENCE [LARGE SCALE GENOMIC DNA]</scope>
    <source>
        <strain evidence="4">cv. Shuchazao</strain>
        <tissue evidence="3">Leaf</tissue>
    </source>
</reference>
<evidence type="ECO:0000313" key="4">
    <source>
        <dbReference type="Proteomes" id="UP000306102"/>
    </source>
</evidence>